<reference evidence="10 11" key="1">
    <citation type="submission" date="2015-01" db="EMBL/GenBank/DDBJ databases">
        <title>The Genome Sequence of Exophiala xenobiotica CBS118157.</title>
        <authorList>
            <consortium name="The Broad Institute Genomics Platform"/>
            <person name="Cuomo C."/>
            <person name="de Hoog S."/>
            <person name="Gorbushina A."/>
            <person name="Stielow B."/>
            <person name="Teixiera M."/>
            <person name="Abouelleil A."/>
            <person name="Chapman S.B."/>
            <person name="Priest M."/>
            <person name="Young S.K."/>
            <person name="Wortman J."/>
            <person name="Nusbaum C."/>
            <person name="Birren B."/>
        </authorList>
    </citation>
    <scope>NUCLEOTIDE SEQUENCE [LARGE SCALE GENOMIC DNA]</scope>
    <source>
        <strain evidence="10 11">CBS 118157</strain>
    </source>
</reference>
<evidence type="ECO:0000313" key="10">
    <source>
        <dbReference type="EMBL" id="KIW53130.1"/>
    </source>
</evidence>
<evidence type="ECO:0000259" key="9">
    <source>
        <dbReference type="PROSITE" id="PS50048"/>
    </source>
</evidence>
<evidence type="ECO:0000256" key="8">
    <source>
        <dbReference type="SAM" id="MobiDB-lite"/>
    </source>
</evidence>
<feature type="region of interest" description="Disordered" evidence="8">
    <location>
        <begin position="123"/>
        <end position="145"/>
    </location>
</feature>
<evidence type="ECO:0000313" key="11">
    <source>
        <dbReference type="Proteomes" id="UP000054342"/>
    </source>
</evidence>
<dbReference type="InterPro" id="IPR051615">
    <property type="entry name" value="Transcr_Regulatory_Elem"/>
</dbReference>
<dbReference type="HOGENOM" id="CLU_350602_0_0_1"/>
<dbReference type="GO" id="GO:0006351">
    <property type="term" value="P:DNA-templated transcription"/>
    <property type="evidence" value="ECO:0007669"/>
    <property type="project" value="InterPro"/>
</dbReference>
<keyword evidence="11" id="KW-1185">Reference proteome</keyword>
<feature type="region of interest" description="Disordered" evidence="8">
    <location>
        <begin position="1"/>
        <end position="21"/>
    </location>
</feature>
<dbReference type="GO" id="GO:0003677">
    <property type="term" value="F:DNA binding"/>
    <property type="evidence" value="ECO:0007669"/>
    <property type="project" value="UniProtKB-KW"/>
</dbReference>
<dbReference type="PROSITE" id="PS00463">
    <property type="entry name" value="ZN2_CY6_FUNGAL_1"/>
    <property type="match status" value="1"/>
</dbReference>
<dbReference type="InterPro" id="IPR036864">
    <property type="entry name" value="Zn2-C6_fun-type_DNA-bd_sf"/>
</dbReference>
<protein>
    <recommendedName>
        <fullName evidence="9">Zn(2)-C6 fungal-type domain-containing protein</fullName>
    </recommendedName>
</protein>
<evidence type="ECO:0000256" key="6">
    <source>
        <dbReference type="ARBA" id="ARBA00023163"/>
    </source>
</evidence>
<dbReference type="PROSITE" id="PS50048">
    <property type="entry name" value="ZN2_CY6_FUNGAL_2"/>
    <property type="match status" value="1"/>
</dbReference>
<feature type="compositionally biased region" description="Polar residues" evidence="8">
    <location>
        <begin position="43"/>
        <end position="55"/>
    </location>
</feature>
<evidence type="ECO:0000256" key="7">
    <source>
        <dbReference type="ARBA" id="ARBA00023242"/>
    </source>
</evidence>
<proteinExistence type="predicted"/>
<dbReference type="Pfam" id="PF04082">
    <property type="entry name" value="Fungal_trans"/>
    <property type="match status" value="1"/>
</dbReference>
<feature type="region of interest" description="Disordered" evidence="8">
    <location>
        <begin position="34"/>
        <end position="68"/>
    </location>
</feature>
<evidence type="ECO:0000256" key="4">
    <source>
        <dbReference type="ARBA" id="ARBA00023015"/>
    </source>
</evidence>
<keyword evidence="7" id="KW-0539">Nucleus</keyword>
<dbReference type="CDD" id="cd12148">
    <property type="entry name" value="fungal_TF_MHR"/>
    <property type="match status" value="1"/>
</dbReference>
<keyword evidence="6" id="KW-0804">Transcription</keyword>
<dbReference type="GO" id="GO:0005634">
    <property type="term" value="C:nucleus"/>
    <property type="evidence" value="ECO:0007669"/>
    <property type="project" value="UniProtKB-SubCell"/>
</dbReference>
<evidence type="ECO:0000256" key="5">
    <source>
        <dbReference type="ARBA" id="ARBA00023125"/>
    </source>
</evidence>
<keyword evidence="4" id="KW-0805">Transcription regulation</keyword>
<dbReference type="SMART" id="SM00906">
    <property type="entry name" value="Fungal_trans"/>
    <property type="match status" value="1"/>
</dbReference>
<dbReference type="Pfam" id="PF00172">
    <property type="entry name" value="Zn_clus"/>
    <property type="match status" value="1"/>
</dbReference>
<dbReference type="InterPro" id="IPR007219">
    <property type="entry name" value="XnlR_reg_dom"/>
</dbReference>
<keyword evidence="5" id="KW-0238">DNA-binding</keyword>
<sequence>MSSSEFLNRNSSGKATDPLINFQVNIPEDDIWDNFVTGDRASSKPQPCPSESQTSPKKRRSKGSNVTRACGNCRKRRTRCDGQPRCSHCVRRNEECTYVGHTDGRKTAAKGYVEMLESRIKQLERERSTSSVEPTACPLTETSHLSPLNSTATTVQHEKSYQLSGEFTSAGNEFATHYGPTSALRHLPPVFMVTTEERLTTQHRGQGIETLTRQVLEASSQMLQLARPLDPMIHRTLLRVYFSYFADWCLWCDEAAFVAGLKASAETSQPLRSPDYSPFFHCTILAVTALHSKSIFPPEVDVTAIRSSLTTRAKEMMEGELGRPLTTTVKGLMLVGSVQFENAHRHVNLGWICEGMATRAAQILGLHIDCQDLVSSARMSQATKNYRDRTFYTVYIQDILWSFIVGRTASFHVEDFGVPLPTIDAEQDGAPWLSHRDRTQSGGNALATRPGWKSSTFHWTCRLICLADSIHQLLYTVRPRTTGMEETRDQSSRLNVKLGAWLVDLPIPLRLEAWGDFHVPPHILTMHATFHYLRILLHRPMYNRIKDDGQQSDVPVSVEICDTSADEVFNIVKLFIDSCDSLQFAPFLFSDIIFTVGTIYLLQIVRTEIQASTGEPRSSKTPSSPKLDKCLEILQELDWPAATNSRDSLLRMKAERLQPSTRNSSSSTDETGQSGNSINKADAQSLEAFLRNPSTEVIQILTNMGWKPPENPPPLVEEHSNPFSTGSDKGFESVDGQFSNMVNFNQMAWMDPIQYLLSGHYENHLEGNLIQSGDEVLSLGPSWGQAGSSSTLF</sequence>
<gene>
    <name evidence="10" type="ORF">PV05_08724</name>
</gene>
<dbReference type="GeneID" id="25330632"/>
<feature type="compositionally biased region" description="Polar residues" evidence="8">
    <location>
        <begin position="1"/>
        <end position="14"/>
    </location>
</feature>
<feature type="domain" description="Zn(2)-C6 fungal-type" evidence="9">
    <location>
        <begin position="69"/>
        <end position="98"/>
    </location>
</feature>
<dbReference type="RefSeq" id="XP_013313714.1">
    <property type="nucleotide sequence ID" value="XM_013458260.1"/>
</dbReference>
<dbReference type="STRING" id="348802.A0A0D2EEQ6"/>
<keyword evidence="3" id="KW-0862">Zinc</keyword>
<comment type="subcellular location">
    <subcellularLocation>
        <location evidence="1">Nucleus</location>
    </subcellularLocation>
</comment>
<name>A0A0D2EEQ6_9EURO</name>
<dbReference type="Proteomes" id="UP000054342">
    <property type="component" value="Unassembled WGS sequence"/>
</dbReference>
<dbReference type="PANTHER" id="PTHR31313:SF81">
    <property type="entry name" value="TY1 ENHANCER ACTIVATOR"/>
    <property type="match status" value="1"/>
</dbReference>
<feature type="region of interest" description="Disordered" evidence="8">
    <location>
        <begin position="655"/>
        <end position="678"/>
    </location>
</feature>
<dbReference type="SMART" id="SM00066">
    <property type="entry name" value="GAL4"/>
    <property type="match status" value="1"/>
</dbReference>
<keyword evidence="2" id="KW-0479">Metal-binding</keyword>
<evidence type="ECO:0000256" key="1">
    <source>
        <dbReference type="ARBA" id="ARBA00004123"/>
    </source>
</evidence>
<dbReference type="Gene3D" id="4.10.240.10">
    <property type="entry name" value="Zn(2)-C6 fungal-type DNA-binding domain"/>
    <property type="match status" value="1"/>
</dbReference>
<dbReference type="GO" id="GO:0000981">
    <property type="term" value="F:DNA-binding transcription factor activity, RNA polymerase II-specific"/>
    <property type="evidence" value="ECO:0007669"/>
    <property type="project" value="InterPro"/>
</dbReference>
<dbReference type="AlphaFoldDB" id="A0A0D2EEQ6"/>
<dbReference type="EMBL" id="KN847321">
    <property type="protein sequence ID" value="KIW53130.1"/>
    <property type="molecule type" value="Genomic_DNA"/>
</dbReference>
<dbReference type="PANTHER" id="PTHR31313">
    <property type="entry name" value="TY1 ENHANCER ACTIVATOR"/>
    <property type="match status" value="1"/>
</dbReference>
<evidence type="ECO:0000256" key="3">
    <source>
        <dbReference type="ARBA" id="ARBA00022833"/>
    </source>
</evidence>
<dbReference type="InterPro" id="IPR001138">
    <property type="entry name" value="Zn2Cys6_DnaBD"/>
</dbReference>
<organism evidence="10 11">
    <name type="scientific">Exophiala xenobiotica</name>
    <dbReference type="NCBI Taxonomy" id="348802"/>
    <lineage>
        <taxon>Eukaryota</taxon>
        <taxon>Fungi</taxon>
        <taxon>Dikarya</taxon>
        <taxon>Ascomycota</taxon>
        <taxon>Pezizomycotina</taxon>
        <taxon>Eurotiomycetes</taxon>
        <taxon>Chaetothyriomycetidae</taxon>
        <taxon>Chaetothyriales</taxon>
        <taxon>Herpotrichiellaceae</taxon>
        <taxon>Exophiala</taxon>
    </lineage>
</organism>
<dbReference type="SUPFAM" id="SSF57701">
    <property type="entry name" value="Zn2/Cys6 DNA-binding domain"/>
    <property type="match status" value="1"/>
</dbReference>
<accession>A0A0D2EEQ6</accession>
<feature type="compositionally biased region" description="Polar residues" evidence="8">
    <location>
        <begin position="658"/>
        <end position="678"/>
    </location>
</feature>
<evidence type="ECO:0000256" key="2">
    <source>
        <dbReference type="ARBA" id="ARBA00022723"/>
    </source>
</evidence>
<dbReference type="OrthoDB" id="4161332at2759"/>
<dbReference type="CDD" id="cd00067">
    <property type="entry name" value="GAL4"/>
    <property type="match status" value="1"/>
</dbReference>
<dbReference type="GO" id="GO:0008270">
    <property type="term" value="F:zinc ion binding"/>
    <property type="evidence" value="ECO:0007669"/>
    <property type="project" value="InterPro"/>
</dbReference>